<evidence type="ECO:0000313" key="4">
    <source>
        <dbReference type="Proteomes" id="UP000659654"/>
    </source>
</evidence>
<gene>
    <name evidence="1" type="ORF">BXYJ_LOCUS7211</name>
</gene>
<protein>
    <submittedName>
        <fullName evidence="1">(pine wood nematode) hypothetical protein</fullName>
    </submittedName>
</protein>
<dbReference type="OrthoDB" id="28413at2759"/>
<dbReference type="EMBL" id="CAJFCV020000003">
    <property type="protein sequence ID" value="CAG9109557.1"/>
    <property type="molecule type" value="Genomic_DNA"/>
</dbReference>
<dbReference type="Proteomes" id="UP000582659">
    <property type="component" value="Unassembled WGS sequence"/>
</dbReference>
<evidence type="ECO:0000313" key="3">
    <source>
        <dbReference type="Proteomes" id="UP000095284"/>
    </source>
</evidence>
<dbReference type="Proteomes" id="UP000095284">
    <property type="component" value="Unplaced"/>
</dbReference>
<organism evidence="3 5">
    <name type="scientific">Bursaphelenchus xylophilus</name>
    <name type="common">Pinewood nematode worm</name>
    <name type="synonym">Aphelenchoides xylophilus</name>
    <dbReference type="NCBI Taxonomy" id="6326"/>
    <lineage>
        <taxon>Eukaryota</taxon>
        <taxon>Metazoa</taxon>
        <taxon>Ecdysozoa</taxon>
        <taxon>Nematoda</taxon>
        <taxon>Chromadorea</taxon>
        <taxon>Rhabditida</taxon>
        <taxon>Tylenchina</taxon>
        <taxon>Tylenchomorpha</taxon>
        <taxon>Aphelenchoidea</taxon>
        <taxon>Aphelenchoididae</taxon>
        <taxon>Bursaphelenchus</taxon>
    </lineage>
</organism>
<dbReference type="AlphaFoldDB" id="A0A1I7SQ34"/>
<evidence type="ECO:0000313" key="1">
    <source>
        <dbReference type="EMBL" id="CAD5222243.1"/>
    </source>
</evidence>
<proteinExistence type="predicted"/>
<sequence length="807" mass="93560">MSVTDSNEEIYQSRNSERIWGIVKFNPNFSQLIYNEPMCVLSKPNRVSNLKLTRQDLSIQKLIDESTRLLKAPPAPRHGYSLYIRFDIHSKTKLFGGLYLIDGNLDLLKENFVLELTPSPEYFIEKVLDGLLEASLSENNVNGADELLIDLSNGLNDLYLFGVWVQKVNFKRILQIFIDSREFVSDNYFHHIMDLMTNAGPEKWCEIDKSVLFSTLNLLENKDTAKNFVSFAVVLCQLVIDNLPDLHEYLSEKLDFEKILDLLPESSSSYHYSYIRVLFFLWQMADEITFEQLKVLSSTERWVNSFMPLVESPAVYQNEKLISELSKICAGRMAHLTARSKLRPSLEDIHKITVLIKNISTWSQSSSYRISKAIPEFSLSRDWSAFENALYRTPPGLMAIEFMERAFSAEDQELFEIATKGPLCPEDWCVMMLDIISMTFKTMKNASGGMKLCPFFLVEVDPIPSFLKSLAMLFHRTWSEINDNKESLKNVLEITQVKVNKCLESYPKTVEMFDSFLKENFDSEFSRKELELLKEGRNDLENRWKKKLVEEHSPSVKKFIKDTYTKPLKDGLVLQRLPKDLDKMFEKESTKKDDKLLWRHWRLSVFDDILFYRDCGDDGRVVNGEKGSIRIDEIKHIIHGPEYLTLANMARFETPQGIFNSLKKKKSHTANLPKGLLIQTAEENFELICEDEEILGKMIKAFNILCFNKYPEDELQVLLNVETETRLLNLKVVKLEKIGAPKESPLPVPDLPKSYYDWIPKEYHHCIDPRKVLRLNGKKVSIPSFKKYVFELHDEDEDPDSTSSSDL</sequence>
<name>A0A1I7SQ34_BURXY</name>
<dbReference type="Proteomes" id="UP000659654">
    <property type="component" value="Unassembled WGS sequence"/>
</dbReference>
<keyword evidence="4" id="KW-1185">Reference proteome</keyword>
<evidence type="ECO:0000313" key="5">
    <source>
        <dbReference type="WBParaSite" id="BXY_1517900.1"/>
    </source>
</evidence>
<dbReference type="WBParaSite" id="BXY_1517900.1">
    <property type="protein sequence ID" value="BXY_1517900.1"/>
    <property type="gene ID" value="BXY_1517900"/>
</dbReference>
<evidence type="ECO:0000313" key="2">
    <source>
        <dbReference type="EMBL" id="CAG9109557.1"/>
    </source>
</evidence>
<accession>A0A1I7SQ34</accession>
<reference evidence="2" key="2">
    <citation type="submission" date="2020-08" db="EMBL/GenBank/DDBJ databases">
        <authorList>
            <person name="Kikuchi T."/>
        </authorList>
    </citation>
    <scope>NUCLEOTIDE SEQUENCE</scope>
    <source>
        <strain evidence="1">Ka4C1</strain>
    </source>
</reference>
<reference evidence="5" key="1">
    <citation type="submission" date="2016-11" db="UniProtKB">
        <authorList>
            <consortium name="WormBaseParasite"/>
        </authorList>
    </citation>
    <scope>IDENTIFICATION</scope>
</reference>
<dbReference type="EMBL" id="CAJFDI010000003">
    <property type="protein sequence ID" value="CAD5222243.1"/>
    <property type="molecule type" value="Genomic_DNA"/>
</dbReference>